<protein>
    <submittedName>
        <fullName evidence="3">MFS transporter</fullName>
    </submittedName>
</protein>
<feature type="transmembrane region" description="Helical" evidence="1">
    <location>
        <begin position="283"/>
        <end position="305"/>
    </location>
</feature>
<dbReference type="Pfam" id="PF13347">
    <property type="entry name" value="MFS_2"/>
    <property type="match status" value="1"/>
</dbReference>
<dbReference type="InterPro" id="IPR036259">
    <property type="entry name" value="MFS_trans_sf"/>
</dbReference>
<dbReference type="RefSeq" id="WP_163667423.1">
    <property type="nucleotide sequence ID" value="NZ_QZCE01000002.1"/>
</dbReference>
<dbReference type="PANTHER" id="PTHR11328:SF24">
    <property type="entry name" value="MAJOR FACILITATOR SUPERFAMILY (MFS) PROFILE DOMAIN-CONTAINING PROTEIN"/>
    <property type="match status" value="1"/>
</dbReference>
<feature type="transmembrane region" description="Helical" evidence="1">
    <location>
        <begin position="337"/>
        <end position="358"/>
    </location>
</feature>
<keyword evidence="1" id="KW-1133">Transmembrane helix</keyword>
<reference evidence="3 4" key="1">
    <citation type="journal article" date="2020" name="Microb. Ecol.">
        <title>Ecogenomics of the Marine Benthic Filamentous Cyanobacterium Adonisia.</title>
        <authorList>
            <person name="Walter J.M."/>
            <person name="Coutinho F.H."/>
            <person name="Leomil L."/>
            <person name="Hargreaves P.I."/>
            <person name="Campeao M.E."/>
            <person name="Vieira V.V."/>
            <person name="Silva B.S."/>
            <person name="Fistarol G.O."/>
            <person name="Salomon P.S."/>
            <person name="Sawabe T."/>
            <person name="Mino S."/>
            <person name="Hosokawa M."/>
            <person name="Miyashita H."/>
            <person name="Maruyama F."/>
            <person name="van Verk M.C."/>
            <person name="Dutilh B.E."/>
            <person name="Thompson C.C."/>
            <person name="Thompson F.L."/>
        </authorList>
    </citation>
    <scope>NUCLEOTIDE SEQUENCE [LARGE SCALE GENOMIC DNA]</scope>
    <source>
        <strain evidence="3 4">CCMR0082</strain>
    </source>
</reference>
<feature type="transmembrane region" description="Helical" evidence="1">
    <location>
        <begin position="249"/>
        <end position="277"/>
    </location>
</feature>
<dbReference type="GO" id="GO:0015293">
    <property type="term" value="F:symporter activity"/>
    <property type="evidence" value="ECO:0007669"/>
    <property type="project" value="InterPro"/>
</dbReference>
<name>A0A6M0SD24_9CYAN</name>
<feature type="transmembrane region" description="Helical" evidence="1">
    <location>
        <begin position="158"/>
        <end position="178"/>
    </location>
</feature>
<dbReference type="EMBL" id="QZCE01000002">
    <property type="protein sequence ID" value="NEZ65871.1"/>
    <property type="molecule type" value="Genomic_DNA"/>
</dbReference>
<organism evidence="3 4">
    <name type="scientific">Adonisia turfae CCMR0082</name>
    <dbReference type="NCBI Taxonomy" id="2304604"/>
    <lineage>
        <taxon>Bacteria</taxon>
        <taxon>Bacillati</taxon>
        <taxon>Cyanobacteriota</taxon>
        <taxon>Adonisia</taxon>
        <taxon>Adonisia turfae</taxon>
    </lineage>
</organism>
<feature type="transmembrane region" description="Helical" evidence="1">
    <location>
        <begin position="312"/>
        <end position="331"/>
    </location>
</feature>
<gene>
    <name evidence="3" type="ORF">D0962_24445</name>
</gene>
<dbReference type="Proteomes" id="UP000473574">
    <property type="component" value="Unassembled WGS sequence"/>
</dbReference>
<dbReference type="Gene3D" id="1.20.1250.20">
    <property type="entry name" value="MFS general substrate transporter like domains"/>
    <property type="match status" value="2"/>
</dbReference>
<dbReference type="GO" id="GO:0008643">
    <property type="term" value="P:carbohydrate transport"/>
    <property type="evidence" value="ECO:0007669"/>
    <property type="project" value="InterPro"/>
</dbReference>
<accession>A0A6M0SD24</accession>
<feature type="transmembrane region" description="Helical" evidence="1">
    <location>
        <begin position="87"/>
        <end position="106"/>
    </location>
</feature>
<evidence type="ECO:0000259" key="2">
    <source>
        <dbReference type="PROSITE" id="PS50156"/>
    </source>
</evidence>
<keyword evidence="1" id="KW-0812">Transmembrane</keyword>
<dbReference type="NCBIfam" id="TIGR00792">
    <property type="entry name" value="gph"/>
    <property type="match status" value="1"/>
</dbReference>
<dbReference type="InterPro" id="IPR000731">
    <property type="entry name" value="SSD"/>
</dbReference>
<evidence type="ECO:0000313" key="3">
    <source>
        <dbReference type="EMBL" id="NEZ65871.1"/>
    </source>
</evidence>
<dbReference type="PROSITE" id="PS50156">
    <property type="entry name" value="SSD"/>
    <property type="match status" value="1"/>
</dbReference>
<dbReference type="GO" id="GO:0006814">
    <property type="term" value="P:sodium ion transport"/>
    <property type="evidence" value="ECO:0007669"/>
    <property type="project" value="InterPro"/>
</dbReference>
<dbReference type="AlphaFoldDB" id="A0A6M0SD24"/>
<dbReference type="InterPro" id="IPR001927">
    <property type="entry name" value="Na/Gal_symport"/>
</dbReference>
<feature type="transmembrane region" description="Helical" evidence="1">
    <location>
        <begin position="379"/>
        <end position="403"/>
    </location>
</feature>
<feature type="domain" description="SSD" evidence="2">
    <location>
        <begin position="249"/>
        <end position="367"/>
    </location>
</feature>
<evidence type="ECO:0000313" key="4">
    <source>
        <dbReference type="Proteomes" id="UP000473574"/>
    </source>
</evidence>
<dbReference type="PANTHER" id="PTHR11328">
    <property type="entry name" value="MAJOR FACILITATOR SUPERFAMILY DOMAIN-CONTAINING PROTEIN"/>
    <property type="match status" value="1"/>
</dbReference>
<feature type="transmembrane region" description="Helical" evidence="1">
    <location>
        <begin position="423"/>
        <end position="445"/>
    </location>
</feature>
<keyword evidence="1" id="KW-0472">Membrane</keyword>
<dbReference type="SUPFAM" id="SSF103473">
    <property type="entry name" value="MFS general substrate transporter"/>
    <property type="match status" value="1"/>
</dbReference>
<dbReference type="GO" id="GO:0005886">
    <property type="term" value="C:plasma membrane"/>
    <property type="evidence" value="ECO:0007669"/>
    <property type="project" value="TreeGrafter"/>
</dbReference>
<dbReference type="InterPro" id="IPR039672">
    <property type="entry name" value="MFS_2"/>
</dbReference>
<feature type="transmembrane region" description="Helical" evidence="1">
    <location>
        <begin position="190"/>
        <end position="211"/>
    </location>
</feature>
<dbReference type="CDD" id="cd17332">
    <property type="entry name" value="MFS_MelB_like"/>
    <property type="match status" value="1"/>
</dbReference>
<sequence length="468" mass="51743">METSGKPSHPPKLTWSTKLAYGAGDMGAGLTSNLLAFSFLIFLTNVAGLDPLKAGTVLLIGKIWDAVNDPVVGILSDRTRTRWGRRYPWIVLTGIPFGATFFLNWIVPGSTNQNVLFWYYVFVSVVFQIFFTTTNLPYSTLTAEMTQDYDERTELTSFRLSFSLAGAVLILALGLVVGQITTDPQQQYRILGILGGGISIATIYWCVFGTFRHSQEQAAYLGKSLKNSDFDNNSSFLQQIKIVLSNGPFLFVVGIYLFSWLALQITAAIIPFYVTFWMGADDYFLAALLVQGTAILMMFVCNLLAKRIGKKGLYFLGAGVWIMVQIALFSLQPGQLMTMYGLCILASFGVATAYVVPWSILPDVIELNELKTGQRSEGAFYAFMTLLQKIGLAVGIFLVSLALETSGFDKSFATQPDSALWAIRFFMGPVPLILLVGGMVLAYFYPITKAVHAETLLKLAERRKQIQQ</sequence>
<proteinExistence type="predicted"/>
<feature type="transmembrane region" description="Helical" evidence="1">
    <location>
        <begin position="118"/>
        <end position="138"/>
    </location>
</feature>
<comment type="caution">
    <text evidence="3">The sequence shown here is derived from an EMBL/GenBank/DDBJ whole genome shotgun (WGS) entry which is preliminary data.</text>
</comment>
<feature type="transmembrane region" description="Helical" evidence="1">
    <location>
        <begin position="20"/>
        <end position="43"/>
    </location>
</feature>
<evidence type="ECO:0000256" key="1">
    <source>
        <dbReference type="SAM" id="Phobius"/>
    </source>
</evidence>